<dbReference type="AlphaFoldDB" id="A0A6C0BPQ8"/>
<feature type="transmembrane region" description="Helical" evidence="1">
    <location>
        <begin position="6"/>
        <end position="28"/>
    </location>
</feature>
<protein>
    <submittedName>
        <fullName evidence="2">Uncharacterized protein</fullName>
    </submittedName>
</protein>
<feature type="transmembrane region" description="Helical" evidence="1">
    <location>
        <begin position="49"/>
        <end position="69"/>
    </location>
</feature>
<sequence>MLLSDWLIRGCEVLILSPFLVSSVMKALNFKSTSRGLRQKFKFLGLSTAYIILTLIIIMELLLPILILIPNPSTSDDFLMVLVPTIILAAFTLFTMIAYYLNPLNVPRMLMHIALIGGLLLIIAVHGYNLH</sequence>
<dbReference type="EMBL" id="MN739207">
    <property type="protein sequence ID" value="QHS93624.1"/>
    <property type="molecule type" value="Genomic_DNA"/>
</dbReference>
<keyword evidence="1" id="KW-0812">Transmembrane</keyword>
<evidence type="ECO:0000313" key="2">
    <source>
        <dbReference type="EMBL" id="QHS93624.1"/>
    </source>
</evidence>
<keyword evidence="1" id="KW-1133">Transmembrane helix</keyword>
<feature type="transmembrane region" description="Helical" evidence="1">
    <location>
        <begin position="81"/>
        <end position="102"/>
    </location>
</feature>
<accession>A0A6C0BPQ8</accession>
<keyword evidence="1" id="KW-0472">Membrane</keyword>
<organism evidence="2">
    <name type="scientific">viral metagenome</name>
    <dbReference type="NCBI Taxonomy" id="1070528"/>
    <lineage>
        <taxon>unclassified sequences</taxon>
        <taxon>metagenomes</taxon>
        <taxon>organismal metagenomes</taxon>
    </lineage>
</organism>
<feature type="transmembrane region" description="Helical" evidence="1">
    <location>
        <begin position="109"/>
        <end position="128"/>
    </location>
</feature>
<proteinExistence type="predicted"/>
<evidence type="ECO:0000256" key="1">
    <source>
        <dbReference type="SAM" id="Phobius"/>
    </source>
</evidence>
<reference evidence="2" key="1">
    <citation type="journal article" date="2020" name="Nature">
        <title>Giant virus diversity and host interactions through global metagenomics.</title>
        <authorList>
            <person name="Schulz F."/>
            <person name="Roux S."/>
            <person name="Paez-Espino D."/>
            <person name="Jungbluth S."/>
            <person name="Walsh D.A."/>
            <person name="Denef V.J."/>
            <person name="McMahon K.D."/>
            <person name="Konstantinidis K.T."/>
            <person name="Eloe-Fadrosh E.A."/>
            <person name="Kyrpides N.C."/>
            <person name="Woyke T."/>
        </authorList>
    </citation>
    <scope>NUCLEOTIDE SEQUENCE</scope>
    <source>
        <strain evidence="2">GVMAG-M-3300018080-19</strain>
    </source>
</reference>
<name>A0A6C0BPQ8_9ZZZZ</name>